<evidence type="ECO:0000256" key="3">
    <source>
        <dbReference type="ARBA" id="ARBA00023002"/>
    </source>
</evidence>
<dbReference type="GO" id="GO:0016627">
    <property type="term" value="F:oxidoreductase activity, acting on the CH-CH group of donors"/>
    <property type="evidence" value="ECO:0007669"/>
    <property type="project" value="InterPro"/>
</dbReference>
<dbReference type="Gene3D" id="1.10.3140.10">
    <property type="entry name" value="4-hydroxybutyryl-coa dehydratase, domain 1"/>
    <property type="match status" value="1"/>
</dbReference>
<sequence>MRGRSGQDYIEALRDGREVWLGNRRVEDVTTEPAFAGAIRSMAANYDAQADEQLAPSLTFTQDDGSIWPTSLLIPRTPEDVRRRGLAFRIGADLTHGLMGRSPDFMNAMLTAMRVASGFFAEREPAWGKNIEDYYQRVGSGNLCLTHALLNPQVDRSAAASEAADPGVALHAVKETDAGVVVSGARLLATLAPFADEIMVSLHPGPPLKPDEEAYALAFAIPVATPGLRLICREPLSHPGSDRHPLATRYDEMDTFVIFDEVLVPWERVFLYRDVEAVNTAHRATDTTTFAAHQTTVRSAVKAELALAIATTAADTIGVDGFLNVQEKLGELVDLSQIMTSAITGAETTVRPSAWDPGVFVPDRDGLLAVRGLFPFFYPRMVEIIQQVSGSGLINIPAETSLTGPIGDAVRRFYQGRSADAERRLGVFSLAWDLAGDGFGSRQLLYERFYAGDPVRLRANRYLSLDRRPLLDRVNRLLATG</sequence>
<evidence type="ECO:0000256" key="4">
    <source>
        <dbReference type="PIRSR" id="PIRSR000331-2"/>
    </source>
</evidence>
<evidence type="ECO:0000259" key="6">
    <source>
        <dbReference type="Pfam" id="PF11794"/>
    </source>
</evidence>
<accession>A0A918AAG8</accession>
<gene>
    <name evidence="7" type="ORF">GCM10012278_64710</name>
</gene>
<feature type="binding site" evidence="4">
    <location>
        <position position="190"/>
    </location>
    <ligand>
        <name>FAD</name>
        <dbReference type="ChEBI" id="CHEBI:57692"/>
    </ligand>
</feature>
<dbReference type="InterPro" id="IPR024674">
    <property type="entry name" value="HpaB/PvcC/4-BUDH_N"/>
</dbReference>
<keyword evidence="1" id="KW-0285">Flavoprotein</keyword>
<dbReference type="Gene3D" id="2.40.110.10">
    <property type="entry name" value="Butyryl-CoA Dehydrogenase, subunit A, domain 2"/>
    <property type="match status" value="1"/>
</dbReference>
<evidence type="ECO:0000313" key="7">
    <source>
        <dbReference type="EMBL" id="GGP13339.1"/>
    </source>
</evidence>
<dbReference type="EMBL" id="BMNK01000014">
    <property type="protein sequence ID" value="GGP13339.1"/>
    <property type="molecule type" value="Genomic_DNA"/>
</dbReference>
<dbReference type="PANTHER" id="PTHR36117:SF3">
    <property type="entry name" value="4-HYDROXYPHENYLACETATE 3-MONOOXYGENASE-RELATED"/>
    <property type="match status" value="1"/>
</dbReference>
<evidence type="ECO:0000313" key="8">
    <source>
        <dbReference type="Proteomes" id="UP000660745"/>
    </source>
</evidence>
<dbReference type="RefSeq" id="WP_189142544.1">
    <property type="nucleotide sequence ID" value="NZ_BMNK01000014.1"/>
</dbReference>
<reference evidence="7" key="2">
    <citation type="submission" date="2020-09" db="EMBL/GenBank/DDBJ databases">
        <authorList>
            <person name="Sun Q."/>
            <person name="Zhou Y."/>
        </authorList>
    </citation>
    <scope>NUCLEOTIDE SEQUENCE</scope>
    <source>
        <strain evidence="7">CGMCC 4.7430</strain>
    </source>
</reference>
<organism evidence="7 8">
    <name type="scientific">Nonomuraea glycinis</name>
    <dbReference type="NCBI Taxonomy" id="2047744"/>
    <lineage>
        <taxon>Bacteria</taxon>
        <taxon>Bacillati</taxon>
        <taxon>Actinomycetota</taxon>
        <taxon>Actinomycetes</taxon>
        <taxon>Streptosporangiales</taxon>
        <taxon>Streptosporangiaceae</taxon>
        <taxon>Nonomuraea</taxon>
    </lineage>
</organism>
<evidence type="ECO:0000256" key="1">
    <source>
        <dbReference type="ARBA" id="ARBA00022630"/>
    </source>
</evidence>
<protein>
    <submittedName>
        <fullName evidence="7">4-hydroxyphenylacetate 3-monooxygenase oxygenase component</fullName>
    </submittedName>
</protein>
<feature type="domain" description="HpaB/PvcC/4-BUDH C-terminal" evidence="5">
    <location>
        <begin position="281"/>
        <end position="478"/>
    </location>
</feature>
<keyword evidence="3" id="KW-0560">Oxidoreductase</keyword>
<evidence type="ECO:0000259" key="5">
    <source>
        <dbReference type="Pfam" id="PF03241"/>
    </source>
</evidence>
<dbReference type="SUPFAM" id="SSF47203">
    <property type="entry name" value="Acyl-CoA dehydrogenase C-terminal domain-like"/>
    <property type="match status" value="1"/>
</dbReference>
<dbReference type="AlphaFoldDB" id="A0A918AAG8"/>
<comment type="caution">
    <text evidence="7">The sequence shown here is derived from an EMBL/GenBank/DDBJ whole genome shotgun (WGS) entry which is preliminary data.</text>
</comment>
<dbReference type="Gene3D" id="1.20.140.10">
    <property type="entry name" value="Butyryl-CoA Dehydrogenase, subunit A, domain 3"/>
    <property type="match status" value="1"/>
</dbReference>
<dbReference type="InterPro" id="IPR024719">
    <property type="entry name" value="HpaB/PvcC/4-BUDH_C"/>
</dbReference>
<reference evidence="7" key="1">
    <citation type="journal article" date="2014" name="Int. J. Syst. Evol. Microbiol.">
        <title>Complete genome sequence of Corynebacterium casei LMG S-19264T (=DSM 44701T), isolated from a smear-ripened cheese.</title>
        <authorList>
            <consortium name="US DOE Joint Genome Institute (JGI-PGF)"/>
            <person name="Walter F."/>
            <person name="Albersmeier A."/>
            <person name="Kalinowski J."/>
            <person name="Ruckert C."/>
        </authorList>
    </citation>
    <scope>NUCLEOTIDE SEQUENCE</scope>
    <source>
        <strain evidence="7">CGMCC 4.7430</strain>
    </source>
</reference>
<feature type="domain" description="HpaB/PvcC/4-BUDH N-terminal" evidence="6">
    <location>
        <begin position="6"/>
        <end position="271"/>
    </location>
</feature>
<name>A0A918AAG8_9ACTN</name>
<dbReference type="PIRSF" id="PIRSF000331">
    <property type="entry name" value="HpaA_HpaB"/>
    <property type="match status" value="1"/>
</dbReference>
<evidence type="ECO:0000256" key="2">
    <source>
        <dbReference type="ARBA" id="ARBA00022827"/>
    </source>
</evidence>
<dbReference type="Pfam" id="PF11794">
    <property type="entry name" value="HpaB_N"/>
    <property type="match status" value="1"/>
</dbReference>
<feature type="binding site" evidence="4">
    <location>
        <begin position="453"/>
        <end position="456"/>
    </location>
    <ligand>
        <name>FAD</name>
        <dbReference type="ChEBI" id="CHEBI:57692"/>
    </ligand>
</feature>
<dbReference type="Pfam" id="PF03241">
    <property type="entry name" value="HpaB"/>
    <property type="match status" value="1"/>
</dbReference>
<dbReference type="Proteomes" id="UP000660745">
    <property type="component" value="Unassembled WGS sequence"/>
</dbReference>
<dbReference type="InterPro" id="IPR009100">
    <property type="entry name" value="AcylCoA_DH/oxidase_NM_dom_sf"/>
</dbReference>
<dbReference type="InterPro" id="IPR004925">
    <property type="entry name" value="HpaB/PvcC/4-BUDH"/>
</dbReference>
<keyword evidence="2 4" id="KW-0274">FAD</keyword>
<dbReference type="PANTHER" id="PTHR36117">
    <property type="entry name" value="4-HYDROXYPHENYLACETATE 3-MONOOXYGENASE-RELATED"/>
    <property type="match status" value="1"/>
</dbReference>
<dbReference type="SUPFAM" id="SSF56645">
    <property type="entry name" value="Acyl-CoA dehydrogenase NM domain-like"/>
    <property type="match status" value="1"/>
</dbReference>
<dbReference type="InterPro" id="IPR046373">
    <property type="entry name" value="Acyl-CoA_Oxase/DH_mid-dom_sf"/>
</dbReference>
<proteinExistence type="predicted"/>
<keyword evidence="8" id="KW-1185">Reference proteome</keyword>
<feature type="binding site" evidence="4">
    <location>
        <begin position="153"/>
        <end position="156"/>
    </location>
    <ligand>
        <name>FAD</name>
        <dbReference type="ChEBI" id="CHEBI:57692"/>
    </ligand>
</feature>
<feature type="binding site" evidence="4">
    <location>
        <begin position="147"/>
        <end position="149"/>
    </location>
    <ligand>
        <name>FAD</name>
        <dbReference type="ChEBI" id="CHEBI:57692"/>
    </ligand>
</feature>
<dbReference type="InterPro" id="IPR036250">
    <property type="entry name" value="AcylCo_DH-like_C"/>
</dbReference>